<dbReference type="HAMAP" id="MF_04015">
    <property type="entry name" value="HSV_TRM2"/>
    <property type="match status" value="1"/>
</dbReference>
<accession>A0A075CYG4</accession>
<proteinExistence type="inferred from homology"/>
<reference evidence="4 5" key="1">
    <citation type="submission" date="2013-11" db="EMBL/GenBank/DDBJ databases">
        <title>Genome sequence of elephant endotheliotropic herpesvirus 5.</title>
        <authorList>
            <person name="Wilkie G.S."/>
            <person name="Davison A.J."/>
            <person name="Denk D."/>
            <person name="Kerr K."/>
            <person name="Redrobe S."/>
            <person name="Steinbach F."/>
            <person name="Dastjerdi A."/>
        </authorList>
    </citation>
    <scope>NUCLEOTIDE SEQUENCE [LARGE SCALE GENOMIC DNA]</scope>
    <source>
        <strain evidence="4 5">Vijay</strain>
    </source>
</reference>
<dbReference type="RefSeq" id="YP_009052015.1">
    <property type="nucleotide sequence ID" value="NC_024696.1"/>
</dbReference>
<name>A0A075CYG4_9BETA</name>
<dbReference type="InterPro" id="IPR005208">
    <property type="entry name" value="Herpes_TT2"/>
</dbReference>
<evidence type="ECO:0000256" key="3">
    <source>
        <dbReference type="ARBA" id="ARBA00023219"/>
    </source>
</evidence>
<dbReference type="Proteomes" id="UP000152474">
    <property type="component" value="Segment"/>
</dbReference>
<keyword evidence="2" id="KW-1188">Viral release from host cell</keyword>
<dbReference type="EMBL" id="KF921519">
    <property type="protein sequence ID" value="AHC02840.1"/>
    <property type="molecule type" value="Genomic_DNA"/>
</dbReference>
<keyword evidence="1" id="KW-1048">Host nucleus</keyword>
<protein>
    <submittedName>
        <fullName evidence="4">DNA packaging protein UL33</fullName>
    </submittedName>
</protein>
<evidence type="ECO:0000256" key="1">
    <source>
        <dbReference type="ARBA" id="ARBA00022562"/>
    </source>
</evidence>
<organism evidence="4 5">
    <name type="scientific">Elephant endotheliotropic herpesvirus 5</name>
    <dbReference type="NCBI Taxonomy" id="768738"/>
    <lineage>
        <taxon>Viruses</taxon>
        <taxon>Duplodnaviria</taxon>
        <taxon>Heunggongvirae</taxon>
        <taxon>Peploviricota</taxon>
        <taxon>Herviviricetes</taxon>
        <taxon>Herpesvirales</taxon>
        <taxon>Orthoherpesviridae</taxon>
        <taxon>Betaherpesvirinae</taxon>
        <taxon>Proboscivirus</taxon>
    </lineage>
</organism>
<keyword evidence="3" id="KW-0231">Viral genome packaging</keyword>
<sequence>MSNTFEEDYIKWLDACDGTPDINFVQMLPTLYELMLPTLESRLNFINVGQRHETFLKFIYHAKDCSHANVVRGKVEELNATISKLLDINSLVDCV</sequence>
<dbReference type="GeneID" id="20098523"/>
<evidence type="ECO:0000256" key="2">
    <source>
        <dbReference type="ARBA" id="ARBA00022612"/>
    </source>
</evidence>
<evidence type="ECO:0000313" key="5">
    <source>
        <dbReference type="Proteomes" id="UP000152474"/>
    </source>
</evidence>
<evidence type="ECO:0000313" key="4">
    <source>
        <dbReference type="EMBL" id="AHC02840.1"/>
    </source>
</evidence>
<keyword evidence="5" id="KW-1185">Reference proteome</keyword>
<gene>
    <name evidence="4" type="primary">U35</name>
</gene>
<dbReference type="GO" id="GO:0019073">
    <property type="term" value="P:viral DNA genome packaging"/>
    <property type="evidence" value="ECO:0007669"/>
    <property type="project" value="InterPro"/>
</dbReference>
<dbReference type="OrthoDB" id="25354at10239"/>
<dbReference type="Pfam" id="PF03581">
    <property type="entry name" value="Herpes_UL33"/>
    <property type="match status" value="1"/>
</dbReference>
<dbReference type="KEGG" id="vg:20098523"/>